<feature type="coiled-coil region" evidence="2">
    <location>
        <begin position="583"/>
        <end position="624"/>
    </location>
</feature>
<evidence type="ECO:0000313" key="4">
    <source>
        <dbReference type="EMBL" id="GMM45996.1"/>
    </source>
</evidence>
<feature type="region of interest" description="Disordered" evidence="3">
    <location>
        <begin position="1"/>
        <end position="21"/>
    </location>
</feature>
<feature type="region of interest" description="Disordered" evidence="3">
    <location>
        <begin position="708"/>
        <end position="778"/>
    </location>
</feature>
<feature type="region of interest" description="Disordered" evidence="3">
    <location>
        <begin position="836"/>
        <end position="934"/>
    </location>
</feature>
<comment type="caution">
    <text evidence="4">The sequence shown here is derived from an EMBL/GenBank/DDBJ whole genome shotgun (WGS) entry which is preliminary data.</text>
</comment>
<dbReference type="EMBL" id="BTGB01000003">
    <property type="protein sequence ID" value="GMM45996.1"/>
    <property type="molecule type" value="Genomic_DNA"/>
</dbReference>
<evidence type="ECO:0000256" key="1">
    <source>
        <dbReference type="ARBA" id="ARBA00008528"/>
    </source>
</evidence>
<gene>
    <name evidence="4" type="ORF">DAPK24_025710</name>
</gene>
<dbReference type="AlphaFoldDB" id="A0AAV5R409"/>
<evidence type="ECO:0000256" key="3">
    <source>
        <dbReference type="SAM" id="MobiDB-lite"/>
    </source>
</evidence>
<dbReference type="Proteomes" id="UP001378960">
    <property type="component" value="Unassembled WGS sequence"/>
</dbReference>
<feature type="region of interest" description="Disordered" evidence="3">
    <location>
        <begin position="660"/>
        <end position="696"/>
    </location>
</feature>
<dbReference type="Pfam" id="PF12757">
    <property type="entry name" value="Eisosome1"/>
    <property type="match status" value="1"/>
</dbReference>
<feature type="compositionally biased region" description="Basic and acidic residues" evidence="3">
    <location>
        <begin position="744"/>
        <end position="754"/>
    </location>
</feature>
<organism evidence="4 5">
    <name type="scientific">Pichia kluyveri</name>
    <name type="common">Yeast</name>
    <dbReference type="NCBI Taxonomy" id="36015"/>
    <lineage>
        <taxon>Eukaryota</taxon>
        <taxon>Fungi</taxon>
        <taxon>Dikarya</taxon>
        <taxon>Ascomycota</taxon>
        <taxon>Saccharomycotina</taxon>
        <taxon>Pichiomycetes</taxon>
        <taxon>Pichiales</taxon>
        <taxon>Pichiaceae</taxon>
        <taxon>Pichia</taxon>
    </lineage>
</organism>
<reference evidence="4 5" key="1">
    <citation type="journal article" date="2023" name="Elife">
        <title>Identification of key yeast species and microbe-microbe interactions impacting larval growth of Drosophila in the wild.</title>
        <authorList>
            <person name="Mure A."/>
            <person name="Sugiura Y."/>
            <person name="Maeda R."/>
            <person name="Honda K."/>
            <person name="Sakurai N."/>
            <person name="Takahashi Y."/>
            <person name="Watada M."/>
            <person name="Katoh T."/>
            <person name="Gotoh A."/>
            <person name="Gotoh Y."/>
            <person name="Taniguchi I."/>
            <person name="Nakamura K."/>
            <person name="Hayashi T."/>
            <person name="Katayama T."/>
            <person name="Uemura T."/>
            <person name="Hattori Y."/>
        </authorList>
    </citation>
    <scope>NUCLEOTIDE SEQUENCE [LARGE SCALE GENOMIC DNA]</scope>
    <source>
        <strain evidence="4 5">PK-24</strain>
    </source>
</reference>
<dbReference type="PANTHER" id="PTHR28298:SF1">
    <property type="entry name" value="EISOSOME PROTEIN 1"/>
    <property type="match status" value="1"/>
</dbReference>
<evidence type="ECO:0000256" key="2">
    <source>
        <dbReference type="SAM" id="Coils"/>
    </source>
</evidence>
<dbReference type="InterPro" id="IPR024527">
    <property type="entry name" value="Eisosome1"/>
</dbReference>
<sequence length="934" mass="103064">MVMATANSYADTSSHHSLTSNKSNVSKYSVYQTNDKPLSNEAIYRAKMKYGIFNNPARVSIGVDPSASDTAAVLAANTDLSINSYSKELSSEAAHAALIAKPDSIVGWKRNRVAPEAEYAAMSAKSMKFPFDNFDSSSTAINDDAAAAVSVLKKTPKNVAREALNDLYEFDDVRSGKVTLSKFQDVKSNNSLKNLNIKQDNRGGVKTSNLAIEKTRSMNIGNITKNASKAADELLNKRLNPEKNHRSGLKSTLGTDKSTIDSKIYINNIYNQSISASKKELSKTYTRSYGLETPSDKGLTVYPSNFAASALNLKPSKNENDVDFEATVKDNLLVNKNIYAYASENVNKKLSEMDADVASQNIFSNAKINERAFIVAQENAAKRKAKDVPYGSIALGGGLVMKYDEVHQIASSLVQPAIADMETRIVETKTLDQQRKELPAKIRERNAELKEEQRLAQIALEKKRAEEAKARRDQLVVDQNALEEEHENKKVELSGIFDARDEEFQQQVTEEEAAKKEIDDERAEKLKVLNDTKAEKDAVREEELNQMKAERDEAIAPLLKEHQTESDKLDELVSAREAKESVYNEEKAKADAIQSELDETLSKLEIMNQRIAELEADLPEISNTAAVSTSAALAAETRLNTDGKEQESKLEPLADQRKELESNRQDLHSKIAEKSTELKSSALEHHEEEKKINELYPEHLRKEVEVPGEINDDDLSDSKFPLDDSTIDIPPEIEEEPENVPEEVWPKVEEPEVEKPEEEPVEEPVEEGAIAKSSAPTKVVNKKTWEEVKASGYAEGGDPLVNVPTAEKPPMADVVDQTKINESINTTKNFKATKATGAGAGKGVASARNTPDKSSGKSKGLFGFFKSNKQQPKQAVASKPVSQPVVVDSESAKKKFKGLQTEETETKPVEKKALDNNDEDVFSGFSQGSEIDEA</sequence>
<keyword evidence="2" id="KW-0175">Coiled coil</keyword>
<accession>A0AAV5R409</accession>
<dbReference type="GO" id="GO:0070941">
    <property type="term" value="P:eisosome assembly"/>
    <property type="evidence" value="ECO:0007669"/>
    <property type="project" value="TreeGrafter"/>
</dbReference>
<dbReference type="PANTHER" id="PTHR28298">
    <property type="entry name" value="EISOSOME PROTEIN 1"/>
    <property type="match status" value="1"/>
</dbReference>
<comment type="similarity">
    <text evidence="1">Belongs to the EIS1 family.</text>
</comment>
<proteinExistence type="inferred from homology"/>
<protein>
    <submittedName>
        <fullName evidence="4">Eis1 protein</fullName>
    </submittedName>
</protein>
<feature type="compositionally biased region" description="Acidic residues" evidence="3">
    <location>
        <begin position="755"/>
        <end position="766"/>
    </location>
</feature>
<feature type="compositionally biased region" description="Polar residues" evidence="3">
    <location>
        <begin position="924"/>
        <end position="934"/>
    </location>
</feature>
<feature type="coiled-coil region" evidence="2">
    <location>
        <begin position="442"/>
        <end position="485"/>
    </location>
</feature>
<name>A0AAV5R409_PICKL</name>
<feature type="compositionally biased region" description="Basic and acidic residues" evidence="3">
    <location>
        <begin position="904"/>
        <end position="915"/>
    </location>
</feature>
<feature type="compositionally biased region" description="Acidic residues" evidence="3">
    <location>
        <begin position="731"/>
        <end position="741"/>
    </location>
</feature>
<evidence type="ECO:0000313" key="5">
    <source>
        <dbReference type="Proteomes" id="UP001378960"/>
    </source>
</evidence>
<keyword evidence="5" id="KW-1185">Reference proteome</keyword>